<dbReference type="InterPro" id="IPR002213">
    <property type="entry name" value="UDP_glucos_trans"/>
</dbReference>
<evidence type="ECO:0000313" key="7">
    <source>
        <dbReference type="Proteomes" id="UP000593562"/>
    </source>
</evidence>
<dbReference type="PANTHER" id="PTHR48046">
    <property type="entry name" value="UDP-GLYCOSYLTRANSFERASE 72E1"/>
    <property type="match status" value="1"/>
</dbReference>
<proteinExistence type="inferred from homology"/>
<evidence type="ECO:0000256" key="4">
    <source>
        <dbReference type="RuleBase" id="RU003718"/>
    </source>
</evidence>
<dbReference type="EMBL" id="JAAARO010000001">
    <property type="protein sequence ID" value="KAF5752965.1"/>
    <property type="molecule type" value="Genomic_DNA"/>
</dbReference>
<evidence type="ECO:0000256" key="3">
    <source>
        <dbReference type="ARBA" id="ARBA00022679"/>
    </source>
</evidence>
<dbReference type="CDD" id="cd03784">
    <property type="entry name" value="GT1_Gtf-like"/>
    <property type="match status" value="1"/>
</dbReference>
<evidence type="ECO:0000313" key="6">
    <source>
        <dbReference type="EMBL" id="KAF5752965.1"/>
    </source>
</evidence>
<dbReference type="EC" id="2.4.1.-" evidence="5"/>
<dbReference type="FunCoup" id="A0A7J7E2Y1">
    <property type="interactions" value="433"/>
</dbReference>
<evidence type="ECO:0000256" key="5">
    <source>
        <dbReference type="RuleBase" id="RU362057"/>
    </source>
</evidence>
<dbReference type="InterPro" id="IPR035595">
    <property type="entry name" value="UDP_glycos_trans_CS"/>
</dbReference>
<dbReference type="InParanoid" id="A0A7J7E2Y1"/>
<keyword evidence="7" id="KW-1185">Reference proteome</keyword>
<accession>A0A7J7E2Y1</accession>
<dbReference type="Gene3D" id="3.40.50.2000">
    <property type="entry name" value="Glycogen Phosphorylase B"/>
    <property type="match status" value="2"/>
</dbReference>
<dbReference type="AlphaFoldDB" id="A0A7J7E2Y1"/>
<gene>
    <name evidence="6" type="ORF">HS088_TW01G00883</name>
</gene>
<dbReference type="FunFam" id="3.40.50.2000:FF:000054">
    <property type="entry name" value="Glycosyltransferase"/>
    <property type="match status" value="1"/>
</dbReference>
<dbReference type="PANTHER" id="PTHR48046:SF7">
    <property type="entry name" value="UDP-GLYCOSYLTRANSFERASE 72E1"/>
    <property type="match status" value="1"/>
</dbReference>
<evidence type="ECO:0000256" key="2">
    <source>
        <dbReference type="ARBA" id="ARBA00022676"/>
    </source>
</evidence>
<comment type="similarity">
    <text evidence="1 4">Belongs to the UDP-glycosyltransferase family.</text>
</comment>
<organism evidence="6 7">
    <name type="scientific">Tripterygium wilfordii</name>
    <name type="common">Thunder God vine</name>
    <dbReference type="NCBI Taxonomy" id="458696"/>
    <lineage>
        <taxon>Eukaryota</taxon>
        <taxon>Viridiplantae</taxon>
        <taxon>Streptophyta</taxon>
        <taxon>Embryophyta</taxon>
        <taxon>Tracheophyta</taxon>
        <taxon>Spermatophyta</taxon>
        <taxon>Magnoliopsida</taxon>
        <taxon>eudicotyledons</taxon>
        <taxon>Gunneridae</taxon>
        <taxon>Pentapetalae</taxon>
        <taxon>rosids</taxon>
        <taxon>fabids</taxon>
        <taxon>Celastrales</taxon>
        <taxon>Celastraceae</taxon>
        <taxon>Tripterygium</taxon>
    </lineage>
</organism>
<dbReference type="PROSITE" id="PS00375">
    <property type="entry name" value="UDPGT"/>
    <property type="match status" value="1"/>
</dbReference>
<sequence length="480" mass="52715">MQDTKPHAAILASPGVGHLVPVIELGKRLVTHHGFHVTIFVITADSSSSAETQLLSSQNPNVLDIISLPRVDISGLLDRAASIVTKIIVMMRESLPGLRSTILSMEYRPTVLIVDLFGTEALDIADEFEMSKYVFIASNAWFLAITIYVPTLDEREEDDHVDGQKPLKIPGCEPVRFNDTLDAYLDRSDQLYGEYIRIGREICTADGVLLNTWEDLEPKTVKALRDPNLLGRVTRVPVYPIGPLAREIGPAVSNNPVLNWLDVQPTESVIYVSFGSGGTLSAEQTIELAHGLELSRQRFIWVVRPPLDNDASGSFFNAGNVADGMSSFLPDGFMGRTKNLGLIVPMWAPQVEILAHPSVGGFLSHCGWNSTLESIIHGVPMIAWPLYAEQKMNATMLAEELGLAVRSAELANGVVGREEIKKMVRRIMKDKEGYMIRKRMKETKDKALEALSKGGSSDESLSRVVEDCVIGLQAAGNRAK</sequence>
<protein>
    <recommendedName>
        <fullName evidence="5">Glycosyltransferase</fullName>
        <ecNumber evidence="5">2.4.1.-</ecNumber>
    </recommendedName>
</protein>
<dbReference type="OrthoDB" id="5835829at2759"/>
<dbReference type="Pfam" id="PF00201">
    <property type="entry name" value="UDPGT"/>
    <property type="match status" value="1"/>
</dbReference>
<dbReference type="SUPFAM" id="SSF53756">
    <property type="entry name" value="UDP-Glycosyltransferase/glycogen phosphorylase"/>
    <property type="match status" value="1"/>
</dbReference>
<dbReference type="FunFam" id="3.40.50.2000:FF:000051">
    <property type="entry name" value="Glycosyltransferase"/>
    <property type="match status" value="1"/>
</dbReference>
<evidence type="ECO:0000256" key="1">
    <source>
        <dbReference type="ARBA" id="ARBA00009995"/>
    </source>
</evidence>
<comment type="caution">
    <text evidence="6">The sequence shown here is derived from an EMBL/GenBank/DDBJ whole genome shotgun (WGS) entry which is preliminary data.</text>
</comment>
<keyword evidence="2 4" id="KW-0328">Glycosyltransferase</keyword>
<dbReference type="Proteomes" id="UP000593562">
    <property type="component" value="Unassembled WGS sequence"/>
</dbReference>
<reference evidence="6 7" key="1">
    <citation type="journal article" date="2020" name="Nat. Commun.">
        <title>Genome of Tripterygium wilfordii and identification of cytochrome P450 involved in triptolide biosynthesis.</title>
        <authorList>
            <person name="Tu L."/>
            <person name="Su P."/>
            <person name="Zhang Z."/>
            <person name="Gao L."/>
            <person name="Wang J."/>
            <person name="Hu T."/>
            <person name="Zhou J."/>
            <person name="Zhang Y."/>
            <person name="Zhao Y."/>
            <person name="Liu Y."/>
            <person name="Song Y."/>
            <person name="Tong Y."/>
            <person name="Lu Y."/>
            <person name="Yang J."/>
            <person name="Xu C."/>
            <person name="Jia M."/>
            <person name="Peters R.J."/>
            <person name="Huang L."/>
            <person name="Gao W."/>
        </authorList>
    </citation>
    <scope>NUCLEOTIDE SEQUENCE [LARGE SCALE GENOMIC DNA]</scope>
    <source>
        <strain evidence="7">cv. XIE 37</strain>
        <tissue evidence="6">Leaf</tissue>
    </source>
</reference>
<keyword evidence="3 4" id="KW-0808">Transferase</keyword>
<name>A0A7J7E2Y1_TRIWF</name>
<dbReference type="GO" id="GO:0047209">
    <property type="term" value="F:coniferyl-alcohol glucosyltransferase activity"/>
    <property type="evidence" value="ECO:0007669"/>
    <property type="project" value="TreeGrafter"/>
</dbReference>